<evidence type="ECO:0000259" key="3">
    <source>
        <dbReference type="Pfam" id="PF14104"/>
    </source>
</evidence>
<dbReference type="Pfam" id="PF14104">
    <property type="entry name" value="DUF4277"/>
    <property type="match status" value="1"/>
</dbReference>
<dbReference type="RefSeq" id="WP_079206435.1">
    <property type="nucleotide sequence ID" value="NZ_MVGR01000003.1"/>
</dbReference>
<protein>
    <submittedName>
        <fullName evidence="5">IS4 family transposase</fullName>
    </submittedName>
</protein>
<dbReference type="GO" id="GO:0006313">
    <property type="term" value="P:DNA transposition"/>
    <property type="evidence" value="ECO:0007669"/>
    <property type="project" value="InterPro"/>
</dbReference>
<dbReference type="InterPro" id="IPR025457">
    <property type="entry name" value="DUF4277"/>
</dbReference>
<evidence type="ECO:0000256" key="1">
    <source>
        <dbReference type="SAM" id="Coils"/>
    </source>
</evidence>
<dbReference type="GO" id="GO:0003677">
    <property type="term" value="F:DNA binding"/>
    <property type="evidence" value="ECO:0007669"/>
    <property type="project" value="InterPro"/>
</dbReference>
<evidence type="ECO:0000313" key="4">
    <source>
        <dbReference type="EMBL" id="OPF19259.1"/>
    </source>
</evidence>
<feature type="domain" description="DUF4277" evidence="3">
    <location>
        <begin position="6"/>
        <end position="112"/>
    </location>
</feature>
<dbReference type="InterPro" id="IPR002559">
    <property type="entry name" value="Transposase_11"/>
</dbReference>
<reference evidence="5 6" key="1">
    <citation type="submission" date="2017-02" db="EMBL/GenBank/DDBJ databases">
        <title>Genome sequence of Microcystis aeruginosa KW.</title>
        <authorList>
            <person name="Oh H.-M."/>
            <person name="Ahn C.-Y."/>
            <person name="Jeong H."/>
            <person name="Srivastava A."/>
            <person name="Lee H.-G."/>
            <person name="Kang S.-R."/>
        </authorList>
    </citation>
    <scope>NUCLEOTIDE SEQUENCE [LARGE SCALE GENOMIC DNA]</scope>
    <source>
        <strain evidence="5 6">KW</strain>
    </source>
</reference>
<dbReference type="InterPro" id="IPR047654">
    <property type="entry name" value="IS1634_transpos"/>
</dbReference>
<keyword evidence="1" id="KW-0175">Coiled coil</keyword>
<accession>A0A1V4BXW5</accession>
<dbReference type="PANTHER" id="PTHR34614">
    <property type="match status" value="1"/>
</dbReference>
<evidence type="ECO:0000313" key="6">
    <source>
        <dbReference type="Proteomes" id="UP000189835"/>
    </source>
</evidence>
<dbReference type="GO" id="GO:0004803">
    <property type="term" value="F:transposase activity"/>
    <property type="evidence" value="ECO:0007669"/>
    <property type="project" value="InterPro"/>
</dbReference>
<organism evidence="5 6">
    <name type="scientific">Microcystis aeruginosa KW</name>
    <dbReference type="NCBI Taxonomy" id="1960155"/>
    <lineage>
        <taxon>Bacteria</taxon>
        <taxon>Bacillati</taxon>
        <taxon>Cyanobacteriota</taxon>
        <taxon>Cyanophyceae</taxon>
        <taxon>Oscillatoriophycideae</taxon>
        <taxon>Chroococcales</taxon>
        <taxon>Microcystaceae</taxon>
        <taxon>Microcystis</taxon>
    </lineage>
</organism>
<dbReference type="PANTHER" id="PTHR34614:SF2">
    <property type="entry name" value="TRANSPOSASE IS4-LIKE DOMAIN-CONTAINING PROTEIN"/>
    <property type="match status" value="1"/>
</dbReference>
<sequence length="532" mass="61470">MKQEIEVKNLDHLGIVAGIIDELGIEDLVNQALGTDKREKISAGIIVKAIILNGLGFVAKPLYLFPQFFADKPIEHLLGEGRKAEEINDDKIGRVMDDLYEYSLESLWTSLAINTINKYEIKTKYSHLDSSSVSVHGEYKINPKQEGENLEENRENVIEITYGYSRDKRPDLKQFMLDLMVSSDGDVPLLMRTGSGNESDKNIFPSIIKAYEKNLNLSTIYVTDSALYTAKNLHSLGGTKWLTRVPFSLKKAKEIAEKAKEAEFQSSEKKGYKYQEKPVNYQGIKQRWLIVESAARKDSDLEQLADKLTKEREKMEKQLKNWQQRKKLDLNELKLEVKKFNESLKYYQLEELKYQENLNNKKEKVYSCQGTIEEKAEIIKAETERAGRFILATNVLDSEQLSAAEMLHEYKAQQSCERGFRFIKDPLFLADTVFVKNPKRIETMGFLMGVCLLVYSLGQRMLRRELQKRGEKVKNQLGKATDKPTLRWIFQVLQGIHLVRIHGQSHLSNLTEEILDILQYFSIYCQNYYRVS</sequence>
<feature type="domain" description="Transposase IS4-like" evidence="2">
    <location>
        <begin position="128"/>
        <end position="449"/>
    </location>
</feature>
<name>A0A1V4BXW5_MICAE</name>
<gene>
    <name evidence="4" type="ORF">B1L04_07810</name>
    <name evidence="5" type="ORF">B1L04_09090</name>
</gene>
<dbReference type="Pfam" id="PF01609">
    <property type="entry name" value="DDE_Tnp_1"/>
    <property type="match status" value="1"/>
</dbReference>
<evidence type="ECO:0000259" key="2">
    <source>
        <dbReference type="Pfam" id="PF01609"/>
    </source>
</evidence>
<dbReference type="NCBIfam" id="NF033559">
    <property type="entry name" value="transpos_IS1634"/>
    <property type="match status" value="1"/>
</dbReference>
<dbReference type="AlphaFoldDB" id="A0A1V4BXW5"/>
<dbReference type="Proteomes" id="UP000189835">
    <property type="component" value="Unassembled WGS sequence"/>
</dbReference>
<proteinExistence type="predicted"/>
<dbReference type="EMBL" id="MVGR01000003">
    <property type="protein sequence ID" value="OPF19259.1"/>
    <property type="molecule type" value="Genomic_DNA"/>
</dbReference>
<evidence type="ECO:0000313" key="5">
    <source>
        <dbReference type="EMBL" id="OPF19454.1"/>
    </source>
</evidence>
<comment type="caution">
    <text evidence="5">The sequence shown here is derived from an EMBL/GenBank/DDBJ whole genome shotgun (WGS) entry which is preliminary data.</text>
</comment>
<feature type="coiled-coil region" evidence="1">
    <location>
        <begin position="291"/>
        <end position="350"/>
    </location>
</feature>
<dbReference type="EMBL" id="MVGR01000003">
    <property type="protein sequence ID" value="OPF19454.1"/>
    <property type="molecule type" value="Genomic_DNA"/>
</dbReference>